<evidence type="ECO:0000313" key="14">
    <source>
        <dbReference type="EnsemblFungi" id="EJT70035"/>
    </source>
</evidence>
<reference evidence="15" key="1">
    <citation type="submission" date="2010-07" db="EMBL/GenBank/DDBJ databases">
        <title>The genome sequence of Gaeumannomyces graminis var. tritici strain R3-111a-1.</title>
        <authorList>
            <consortium name="The Broad Institute Genome Sequencing Platform"/>
            <person name="Ma L.-J."/>
            <person name="Dead R."/>
            <person name="Young S."/>
            <person name="Zeng Q."/>
            <person name="Koehrsen M."/>
            <person name="Alvarado L."/>
            <person name="Berlin A."/>
            <person name="Chapman S.B."/>
            <person name="Chen Z."/>
            <person name="Freedman E."/>
            <person name="Gellesch M."/>
            <person name="Goldberg J."/>
            <person name="Griggs A."/>
            <person name="Gujja S."/>
            <person name="Heilman E.R."/>
            <person name="Heiman D."/>
            <person name="Hepburn T."/>
            <person name="Howarth C."/>
            <person name="Jen D."/>
            <person name="Larson L."/>
            <person name="Mehta T."/>
            <person name="Neiman D."/>
            <person name="Pearson M."/>
            <person name="Roberts A."/>
            <person name="Saif S."/>
            <person name="Shea T."/>
            <person name="Shenoy N."/>
            <person name="Sisk P."/>
            <person name="Stolte C."/>
            <person name="Sykes S."/>
            <person name="Walk T."/>
            <person name="White J."/>
            <person name="Yandava C."/>
            <person name="Haas B."/>
            <person name="Nusbaum C."/>
            <person name="Birren B."/>
        </authorList>
    </citation>
    <scope>NUCLEOTIDE SEQUENCE [LARGE SCALE GENOMIC DNA]</scope>
    <source>
        <strain evidence="15">R3-111a-1</strain>
    </source>
</reference>
<feature type="transmembrane region" description="Helical" evidence="11">
    <location>
        <begin position="1013"/>
        <end position="1036"/>
    </location>
</feature>
<dbReference type="STRING" id="644352.J3PFD3"/>
<keyword evidence="5" id="KW-0677">Repeat</keyword>
<reference evidence="14" key="4">
    <citation type="journal article" date="2015" name="G3 (Bethesda)">
        <title>Genome sequences of three phytopathogenic species of the Magnaporthaceae family of fungi.</title>
        <authorList>
            <person name="Okagaki L.H."/>
            <person name="Nunes C.C."/>
            <person name="Sailsbery J."/>
            <person name="Clay B."/>
            <person name="Brown D."/>
            <person name="John T."/>
            <person name="Oh Y."/>
            <person name="Young N."/>
            <person name="Fitzgerald M."/>
            <person name="Haas B.J."/>
            <person name="Zeng Q."/>
            <person name="Young S."/>
            <person name="Adiconis X."/>
            <person name="Fan L."/>
            <person name="Levin J.Z."/>
            <person name="Mitchell T.K."/>
            <person name="Okubara P.A."/>
            <person name="Farman M.L."/>
            <person name="Kohn L.M."/>
            <person name="Birren B."/>
            <person name="Ma L.-J."/>
            <person name="Dean R.A."/>
        </authorList>
    </citation>
    <scope>NUCLEOTIDE SEQUENCE</scope>
    <source>
        <strain evidence="14">R3-111a-1</strain>
    </source>
</reference>
<evidence type="ECO:0000256" key="4">
    <source>
        <dbReference type="ARBA" id="ARBA00022692"/>
    </source>
</evidence>
<evidence type="ECO:0000256" key="8">
    <source>
        <dbReference type="ARBA" id="ARBA00022989"/>
    </source>
</evidence>
<dbReference type="InterPro" id="IPR017871">
    <property type="entry name" value="ABC_transporter-like_CS"/>
</dbReference>
<dbReference type="Pfam" id="PF12698">
    <property type="entry name" value="ABC2_membrane_3"/>
    <property type="match status" value="1"/>
</dbReference>
<dbReference type="InterPro" id="IPR003593">
    <property type="entry name" value="AAA+_ATPase"/>
</dbReference>
<feature type="transmembrane region" description="Helical" evidence="11">
    <location>
        <begin position="431"/>
        <end position="456"/>
    </location>
</feature>
<dbReference type="PROSITE" id="PS00211">
    <property type="entry name" value="ABC_TRANSPORTER_1"/>
    <property type="match status" value="1"/>
</dbReference>
<dbReference type="GeneID" id="20352668"/>
<accession>J3PFD3</accession>
<keyword evidence="7" id="KW-0067">ATP-binding</keyword>
<dbReference type="PROSITE" id="PS50893">
    <property type="entry name" value="ABC_TRANSPORTER_2"/>
    <property type="match status" value="2"/>
</dbReference>
<evidence type="ECO:0000313" key="13">
    <source>
        <dbReference type="EMBL" id="EJT70035.1"/>
    </source>
</evidence>
<dbReference type="GO" id="GO:0005524">
    <property type="term" value="F:ATP binding"/>
    <property type="evidence" value="ECO:0007669"/>
    <property type="project" value="UniProtKB-KW"/>
</dbReference>
<protein>
    <recommendedName>
        <fullName evidence="12">ABC transporter domain-containing protein</fullName>
    </recommendedName>
</protein>
<keyword evidence="3" id="KW-0813">Transport</keyword>
<reference evidence="13" key="3">
    <citation type="submission" date="2010-09" db="EMBL/GenBank/DDBJ databases">
        <title>Annotation of Gaeumannomyces graminis var. tritici R3-111a-1.</title>
        <authorList>
            <consortium name="The Broad Institute Genome Sequencing Platform"/>
            <person name="Ma L.-J."/>
            <person name="Dead R."/>
            <person name="Young S.K."/>
            <person name="Zeng Q."/>
            <person name="Gargeya S."/>
            <person name="Fitzgerald M."/>
            <person name="Haas B."/>
            <person name="Abouelleil A."/>
            <person name="Alvarado L."/>
            <person name="Arachchi H.M."/>
            <person name="Berlin A."/>
            <person name="Brown A."/>
            <person name="Chapman S.B."/>
            <person name="Chen Z."/>
            <person name="Dunbar C."/>
            <person name="Freedman E."/>
            <person name="Gearin G."/>
            <person name="Gellesch M."/>
            <person name="Goldberg J."/>
            <person name="Griggs A."/>
            <person name="Gujja S."/>
            <person name="Heiman D."/>
            <person name="Howarth C."/>
            <person name="Larson L."/>
            <person name="Lui A."/>
            <person name="MacDonald P.J.P."/>
            <person name="Mehta T."/>
            <person name="Montmayeur A."/>
            <person name="Murphy C."/>
            <person name="Neiman D."/>
            <person name="Pearson M."/>
            <person name="Priest M."/>
            <person name="Roberts A."/>
            <person name="Saif S."/>
            <person name="Shea T."/>
            <person name="Shenoy N."/>
            <person name="Sisk P."/>
            <person name="Stolte C."/>
            <person name="Sykes S."/>
            <person name="Yandava C."/>
            <person name="Wortman J."/>
            <person name="Nusbaum C."/>
            <person name="Birren B."/>
        </authorList>
    </citation>
    <scope>NUCLEOTIDE SEQUENCE</scope>
    <source>
        <strain evidence="13">R3-111a-1</strain>
    </source>
</reference>
<feature type="transmembrane region" description="Helical" evidence="11">
    <location>
        <begin position="1091"/>
        <end position="1111"/>
    </location>
</feature>
<dbReference type="Proteomes" id="UP000006039">
    <property type="component" value="Unassembled WGS sequence"/>
</dbReference>
<gene>
    <name evidence="14" type="primary">20352668</name>
    <name evidence="13" type="ORF">GGTG_12210</name>
</gene>
<dbReference type="HOGENOM" id="CLU_001640_2_0_1"/>
<evidence type="ECO:0000256" key="10">
    <source>
        <dbReference type="SAM" id="MobiDB-lite"/>
    </source>
</evidence>
<dbReference type="PANTHER" id="PTHR19229:SF36">
    <property type="entry name" value="ATP-BINDING CASSETTE SUB-FAMILY A MEMBER 2"/>
    <property type="match status" value="1"/>
</dbReference>
<proteinExistence type="inferred from homology"/>
<feature type="transmembrane region" description="Helical" evidence="11">
    <location>
        <begin position="309"/>
        <end position="331"/>
    </location>
</feature>
<evidence type="ECO:0000256" key="11">
    <source>
        <dbReference type="SAM" id="Phobius"/>
    </source>
</evidence>
<evidence type="ECO:0000256" key="2">
    <source>
        <dbReference type="ARBA" id="ARBA00008869"/>
    </source>
</evidence>
<dbReference type="VEuPathDB" id="FungiDB:GGTG_12210"/>
<feature type="transmembrane region" description="Helical" evidence="11">
    <location>
        <begin position="1164"/>
        <end position="1184"/>
    </location>
</feature>
<feature type="domain" description="ABC transporter" evidence="12">
    <location>
        <begin position="479"/>
        <end position="712"/>
    </location>
</feature>
<dbReference type="RefSeq" id="XP_009228369.1">
    <property type="nucleotide sequence ID" value="XM_009230105.1"/>
</dbReference>
<feature type="transmembrane region" description="Helical" evidence="11">
    <location>
        <begin position="368"/>
        <end position="390"/>
    </location>
</feature>
<feature type="compositionally biased region" description="Low complexity" evidence="10">
    <location>
        <begin position="1552"/>
        <end position="1569"/>
    </location>
</feature>
<evidence type="ECO:0000256" key="1">
    <source>
        <dbReference type="ARBA" id="ARBA00004141"/>
    </source>
</evidence>
<reference evidence="13" key="2">
    <citation type="submission" date="2010-07" db="EMBL/GenBank/DDBJ databases">
        <authorList>
            <consortium name="The Broad Institute Genome Sequencing Platform"/>
            <consortium name="Broad Institute Genome Sequencing Center for Infectious Disease"/>
            <person name="Ma L.-J."/>
            <person name="Dead R."/>
            <person name="Young S."/>
            <person name="Zeng Q."/>
            <person name="Koehrsen M."/>
            <person name="Alvarado L."/>
            <person name="Berlin A."/>
            <person name="Chapman S.B."/>
            <person name="Chen Z."/>
            <person name="Freedman E."/>
            <person name="Gellesch M."/>
            <person name="Goldberg J."/>
            <person name="Griggs A."/>
            <person name="Gujja S."/>
            <person name="Heilman E.R."/>
            <person name="Heiman D."/>
            <person name="Hepburn T."/>
            <person name="Howarth C."/>
            <person name="Jen D."/>
            <person name="Larson L."/>
            <person name="Mehta T."/>
            <person name="Neiman D."/>
            <person name="Pearson M."/>
            <person name="Roberts A."/>
            <person name="Saif S."/>
            <person name="Shea T."/>
            <person name="Shenoy N."/>
            <person name="Sisk P."/>
            <person name="Stolte C."/>
            <person name="Sykes S."/>
            <person name="Walk T."/>
            <person name="White J."/>
            <person name="Yandava C."/>
            <person name="Haas B."/>
            <person name="Nusbaum C."/>
            <person name="Birren B."/>
        </authorList>
    </citation>
    <scope>NUCLEOTIDE SEQUENCE</scope>
    <source>
        <strain evidence="13">R3-111a-1</strain>
    </source>
</reference>
<dbReference type="eggNOG" id="KOG0059">
    <property type="taxonomic scope" value="Eukaryota"/>
</dbReference>
<keyword evidence="8 11" id="KW-1133">Transmembrane helix</keyword>
<dbReference type="GO" id="GO:0005319">
    <property type="term" value="F:lipid transporter activity"/>
    <property type="evidence" value="ECO:0007669"/>
    <property type="project" value="TreeGrafter"/>
</dbReference>
<name>J3PFD3_GAET3</name>
<organism evidence="13">
    <name type="scientific">Gaeumannomyces tritici (strain R3-111a-1)</name>
    <name type="common">Wheat and barley take-all root rot fungus</name>
    <name type="synonym">Gaeumannomyces graminis var. tritici</name>
    <dbReference type="NCBI Taxonomy" id="644352"/>
    <lineage>
        <taxon>Eukaryota</taxon>
        <taxon>Fungi</taxon>
        <taxon>Dikarya</taxon>
        <taxon>Ascomycota</taxon>
        <taxon>Pezizomycotina</taxon>
        <taxon>Sordariomycetes</taxon>
        <taxon>Sordariomycetidae</taxon>
        <taxon>Magnaporthales</taxon>
        <taxon>Magnaporthaceae</taxon>
        <taxon>Gaeumannomyces</taxon>
    </lineage>
</organism>
<dbReference type="InterPro" id="IPR003439">
    <property type="entry name" value="ABC_transporter-like_ATP-bd"/>
</dbReference>
<evidence type="ECO:0000256" key="3">
    <source>
        <dbReference type="ARBA" id="ARBA00022448"/>
    </source>
</evidence>
<dbReference type="EMBL" id="GL385402">
    <property type="protein sequence ID" value="EJT70035.1"/>
    <property type="molecule type" value="Genomic_DNA"/>
</dbReference>
<feature type="transmembrane region" description="Helical" evidence="11">
    <location>
        <begin position="1205"/>
        <end position="1224"/>
    </location>
</feature>
<dbReference type="PANTHER" id="PTHR19229">
    <property type="entry name" value="ATP-BINDING CASSETTE TRANSPORTER SUBFAMILY A ABCA"/>
    <property type="match status" value="1"/>
</dbReference>
<dbReference type="GO" id="GO:0016887">
    <property type="term" value="F:ATP hydrolysis activity"/>
    <property type="evidence" value="ECO:0007669"/>
    <property type="project" value="InterPro"/>
</dbReference>
<dbReference type="InterPro" id="IPR027417">
    <property type="entry name" value="P-loop_NTPase"/>
</dbReference>
<feature type="transmembrane region" description="Helical" evidence="11">
    <location>
        <begin position="337"/>
        <end position="356"/>
    </location>
</feature>
<dbReference type="GO" id="GO:0016020">
    <property type="term" value="C:membrane"/>
    <property type="evidence" value="ECO:0007669"/>
    <property type="project" value="UniProtKB-SubCell"/>
</dbReference>
<keyword evidence="4 11" id="KW-0812">Transmembrane</keyword>
<dbReference type="Gene3D" id="3.40.50.300">
    <property type="entry name" value="P-loop containing nucleotide triphosphate hydrolases"/>
    <property type="match status" value="2"/>
</dbReference>
<comment type="subcellular location">
    <subcellularLocation>
        <location evidence="1">Membrane</location>
        <topology evidence="1">Multi-pass membrane protein</topology>
    </subcellularLocation>
</comment>
<feature type="region of interest" description="Disordered" evidence="10">
    <location>
        <begin position="1549"/>
        <end position="1592"/>
    </location>
</feature>
<evidence type="ECO:0000256" key="6">
    <source>
        <dbReference type="ARBA" id="ARBA00022741"/>
    </source>
</evidence>
<feature type="transmembrane region" description="Helical" evidence="11">
    <location>
        <begin position="30"/>
        <end position="51"/>
    </location>
</feature>
<dbReference type="EnsemblFungi" id="EJT70035">
    <property type="protein sequence ID" value="EJT70035"/>
    <property type="gene ID" value="GGTG_12210"/>
</dbReference>
<dbReference type="SUPFAM" id="SSF52540">
    <property type="entry name" value="P-loop containing nucleoside triphosphate hydrolases"/>
    <property type="match status" value="2"/>
</dbReference>
<evidence type="ECO:0000259" key="12">
    <source>
        <dbReference type="PROSITE" id="PS50893"/>
    </source>
</evidence>
<dbReference type="Pfam" id="PF00005">
    <property type="entry name" value="ABC_tran"/>
    <property type="match status" value="2"/>
</dbReference>
<feature type="transmembrane region" description="Helical" evidence="11">
    <location>
        <begin position="1057"/>
        <end position="1079"/>
    </location>
</feature>
<evidence type="ECO:0000256" key="5">
    <source>
        <dbReference type="ARBA" id="ARBA00022737"/>
    </source>
</evidence>
<keyword evidence="15" id="KW-1185">Reference proteome</keyword>
<feature type="domain" description="ABC transporter" evidence="12">
    <location>
        <begin position="1282"/>
        <end position="1507"/>
    </location>
</feature>
<reference evidence="14" key="5">
    <citation type="submission" date="2018-04" db="UniProtKB">
        <authorList>
            <consortium name="EnsemblFungi"/>
        </authorList>
    </citation>
    <scope>IDENTIFICATION</scope>
    <source>
        <strain evidence="14">R3-111a-1</strain>
    </source>
</reference>
<dbReference type="InterPro" id="IPR026082">
    <property type="entry name" value="ABCA"/>
</dbReference>
<keyword evidence="6" id="KW-0547">Nucleotide-binding</keyword>
<feature type="transmembrane region" description="Helical" evidence="11">
    <location>
        <begin position="1123"/>
        <end position="1144"/>
    </location>
</feature>
<dbReference type="InterPro" id="IPR013525">
    <property type="entry name" value="ABC2_TM"/>
</dbReference>
<sequence length="1652" mass="180144">MASSSPVVVFGRQTWALTRKNLIHLVIRRWLATAIQCLILPIVLIGVFTNIQNFARPKSVHGFGAPNTVRSFEDSLSGGRDFLIVANASRGSDIQRVVQGLRDQVAKRDNKLVVVDRWQDIESRCIVNRQGFSNCHSAVWFKDSPLSRPNGTGNWTYSILMDPGQRFSLSFDVFDYNSAELATVVPLQLAINALITNRTQPSLQVFQFSETTQDEADQKFEIESAKNTRASLALIYFLTQLLGVYLIVGFITTERGQGISHLVDVMGGGAAAARVCSNILVFNALYLPYSITAGVLYRQYVLPLAHPALVLFWSILATMAIINSAVFAASFFRGARLSSVVAVAANIGLAAGALIVDSDTYGSEGTAIALAFLFPSANFIHTLCLMARSIEAQTPVDVGKVWMDIYKIRQPWTPVLPRPPEPSSQVIGLSIWMYLIFVVIQVLAYPLLAILAERLLHGVSFKRRSFVQGPEADASPAAIEATGLRKEYPPSLLKKIFCCASRKSTVTAVDGLDLVAHKGQILCLLGVNGSGKSTTLDILSGHHSSTAGQVKISSAPTKLGVCPQKNVLFPYLTVLEHVRIWSRIKNGHEDEEEIRGLVEYCDLKNKINSQARHLSGGQKRKLQCLVMLAGGSTTCLIDEVTTGLDPISRRSIWNMLLGIRATRSVIFTTHFLDEGESLADQIVLLSKGKAMCQGSAAELKSKYGGGYTVHIPKTDPAPDMGVPVTTHQDRICYKVPSTAAAATLISKLEKDGQRGIAMSGPTVEDVFLRLTTDVDEILKRELGDGGRLPAGGASLPAAALAPGKPISSFRQIVVLMRKRLTVLPRYWVAPLLALALSCAVPPLCRPLLNVYKMGRMVPYERPACEARDETREPARIYEPYAYPALPNIYPSEVVPIGPPSVNASLTRAVYTMYPGLQARYWPNLIFVNTVEEFQNTVRDNKDKVSQGIFVKDGGNSAIIATKLQQYSVQSNTAAQVGLWTTMEMGATISTEIGALPMERGYSILYGENGFDSLGYILAVCAVLAIYPGFFSLYVAFERSHMIRQLEYTNGVRPFPLWMSHLLFDSSIVLVASLVLVGTISSQVGYTWYEPGYMFIVAFLYGLASMLVAYLVSAKLARTQLAAFMWTFMLNIVGYLATFLAFFIAPFNTEPEDLLRVTDSFSWGLGVIFPVASMLKSFMVGLNTFKLACRPDGHIPYGGHIHGYGGPILLLLIQIVLLALLLVWLESSNSFAAMGSFLRQAVQQKKLPADGTVEDEEAELTGAATDGVSKEAARVGTTTTDLLRVSHVSKSFGSNKAVDDVTFGLGEGEILALLGPNGAGKTTLINMITGELRPDAGGMMLRGVDVHRQTRLAQRSLGVCPQFDALDLMTARQHLEFYARVRGVDDVKRNVDAVLDKTGLTSHASRAASKLSGGNKRKLSLGIALIGNPDVLVLDEPSSAMDAASKRVMWRTLAEVGPGRSLLLTTHSMEEADALATRAAIVSKRLLAIGTTQQLRGRYSNLYHVQLVLRSAPESTRDEMERVEAWVRARFGGTVAFEGRSLGGQVKFTVPNSEAGRGSTSSSISRAATADGEAVLPEDELSGSSGESTTRGDNKTIGEVIQTLEAHKEELGLLDYSIGAPTLEKVFMSVVKENYVEDEGRKRRWWQFGRRKV</sequence>
<dbReference type="FunFam" id="3.40.50.300:FF:000335">
    <property type="entry name" value="ATP binding cassette subfamily A member 5"/>
    <property type="match status" value="1"/>
</dbReference>
<comment type="similarity">
    <text evidence="2">Belongs to the ABC transporter superfamily. ABCA family.</text>
</comment>
<feature type="transmembrane region" description="Helical" evidence="11">
    <location>
        <begin position="232"/>
        <end position="251"/>
    </location>
</feature>
<keyword evidence="9 11" id="KW-0472">Membrane</keyword>
<evidence type="ECO:0000256" key="9">
    <source>
        <dbReference type="ARBA" id="ARBA00023136"/>
    </source>
</evidence>
<dbReference type="SMART" id="SM00382">
    <property type="entry name" value="AAA"/>
    <property type="match status" value="2"/>
</dbReference>
<dbReference type="OrthoDB" id="8061355at2759"/>
<dbReference type="CDD" id="cd03263">
    <property type="entry name" value="ABC_subfamily_A"/>
    <property type="match status" value="2"/>
</dbReference>
<evidence type="ECO:0000256" key="7">
    <source>
        <dbReference type="ARBA" id="ARBA00022840"/>
    </source>
</evidence>
<evidence type="ECO:0000313" key="15">
    <source>
        <dbReference type="Proteomes" id="UP000006039"/>
    </source>
</evidence>
<dbReference type="GO" id="GO:0140359">
    <property type="term" value="F:ABC-type transporter activity"/>
    <property type="evidence" value="ECO:0007669"/>
    <property type="project" value="InterPro"/>
</dbReference>